<dbReference type="EMBL" id="CP158294">
    <property type="protein sequence ID" value="XBV47566.1"/>
    <property type="molecule type" value="Genomic_DNA"/>
</dbReference>
<dbReference type="PANTHER" id="PTHR30034:SF6">
    <property type="entry name" value="YOP PROTEINS TRANSLOCATION PROTEIN Q"/>
    <property type="match status" value="1"/>
</dbReference>
<dbReference type="SUPFAM" id="SSF101801">
    <property type="entry name" value="Surface presentation of antigens (SPOA)"/>
    <property type="match status" value="1"/>
</dbReference>
<dbReference type="Gene3D" id="2.30.330.10">
    <property type="entry name" value="SpoA-like"/>
    <property type="match status" value="1"/>
</dbReference>
<dbReference type="AlphaFoldDB" id="A0AAU7U315"/>
<protein>
    <recommendedName>
        <fullName evidence="2">Surface presentation of antigens protein SpaO</fullName>
    </recommendedName>
</protein>
<keyword evidence="6" id="KW-0966">Cell projection</keyword>
<reference evidence="6" key="1">
    <citation type="submission" date="2024-06" db="EMBL/GenBank/DDBJ databases">
        <title>Multiomics insights into the TNT degradation mechanism by Pantoea sp. BJ2 isolated from an ammunition destruction site.</title>
        <authorList>
            <person name="Luo J."/>
        </authorList>
    </citation>
    <scope>NUCLEOTIDE SEQUENCE</scope>
    <source>
        <strain evidence="6">BJ2</strain>
        <plasmid evidence="6">plasmindB</plasmid>
    </source>
</reference>
<evidence type="ECO:0000256" key="3">
    <source>
        <dbReference type="ARBA" id="ARBA00023026"/>
    </source>
</evidence>
<evidence type="ECO:0000313" key="6">
    <source>
        <dbReference type="EMBL" id="XBV47566.1"/>
    </source>
</evidence>
<keyword evidence="6" id="KW-0969">Cilium</keyword>
<dbReference type="InterPro" id="IPR058805">
    <property type="entry name" value="SpaO_FliMN_C_rel"/>
</dbReference>
<evidence type="ECO:0000256" key="2">
    <source>
        <dbReference type="ARBA" id="ARBA00021925"/>
    </source>
</evidence>
<evidence type="ECO:0000259" key="5">
    <source>
        <dbReference type="Pfam" id="PF26304"/>
    </source>
</evidence>
<feature type="domain" description="SpaO FliM/N C-terminal related" evidence="5">
    <location>
        <begin position="151"/>
        <end position="207"/>
    </location>
</feature>
<gene>
    <name evidence="6" type="ORF">AAF463_24925</name>
</gene>
<comment type="similarity">
    <text evidence="1">Belongs to the FliN/MopA/SpaO family.</text>
</comment>
<accession>A0AAU7U315</accession>
<dbReference type="PRINTS" id="PR01339">
    <property type="entry name" value="TYPE3OMOPROT"/>
</dbReference>
<dbReference type="Pfam" id="PF26304">
    <property type="entry name" value="FliMN_C_rel"/>
    <property type="match status" value="1"/>
</dbReference>
<organism evidence="6">
    <name type="scientific">Pantoea sp. BJ2</name>
    <dbReference type="NCBI Taxonomy" id="3141322"/>
    <lineage>
        <taxon>Bacteria</taxon>
        <taxon>Pseudomonadati</taxon>
        <taxon>Pseudomonadota</taxon>
        <taxon>Gammaproteobacteria</taxon>
        <taxon>Enterobacterales</taxon>
        <taxon>Erwiniaceae</taxon>
        <taxon>Pantoea</taxon>
    </lineage>
</organism>
<keyword evidence="6" id="KW-0614">Plasmid</keyword>
<evidence type="ECO:0000259" key="4">
    <source>
        <dbReference type="Pfam" id="PF01052"/>
    </source>
</evidence>
<dbReference type="GO" id="GO:0009306">
    <property type="term" value="P:protein secretion"/>
    <property type="evidence" value="ECO:0007669"/>
    <property type="project" value="InterPro"/>
</dbReference>
<dbReference type="InterPro" id="IPR036429">
    <property type="entry name" value="SpoA-like_sf"/>
</dbReference>
<keyword evidence="6" id="KW-0282">Flagellum</keyword>
<sequence>MNVIPLRRYDGVESKLKFGLGHFIAEAYVSPHSAIPPGAVAEVFSDANGLSVIVDLRSWMQKEWLTASGLSSEKLSAGDIRDCFHYSDSVCVVNIDEQSTVKLQDHHPADESVFLRDNLPQIATSLGTGWILALPDTRISADDNIESLFPDLTFNLRLVLGESKLKLKHIKTLNVEDVLLISTLREDIVCDEKIIGKYFSEGDEFMTSSLYEDMNEFDDLTDITKVSEPYNQRGIDNLKVNLEFIVHQKQVSLKELLKLAPGEALGIGTGGLKSVSIHANGALLGKGELVWLEGQMGVEIQELYSGVSDGE</sequence>
<dbReference type="InterPro" id="IPR001543">
    <property type="entry name" value="FliN-like_C"/>
</dbReference>
<evidence type="ECO:0000256" key="1">
    <source>
        <dbReference type="ARBA" id="ARBA00009226"/>
    </source>
</evidence>
<dbReference type="RefSeq" id="WP_350262609.1">
    <property type="nucleotide sequence ID" value="NZ_CP158294.1"/>
</dbReference>
<dbReference type="GO" id="GO:0050918">
    <property type="term" value="P:positive chemotaxis"/>
    <property type="evidence" value="ECO:0007669"/>
    <property type="project" value="TreeGrafter"/>
</dbReference>
<proteinExistence type="inferred from homology"/>
<keyword evidence="3" id="KW-0843">Virulence</keyword>
<dbReference type="InterPro" id="IPR003283">
    <property type="entry name" value="T3SS_OMP_SpaO"/>
</dbReference>
<name>A0AAU7U315_9GAMM</name>
<dbReference type="PANTHER" id="PTHR30034">
    <property type="entry name" value="FLAGELLAR MOTOR SWITCH PROTEIN FLIM"/>
    <property type="match status" value="1"/>
</dbReference>
<dbReference type="GO" id="GO:0071978">
    <property type="term" value="P:bacterial-type flagellum-dependent swarming motility"/>
    <property type="evidence" value="ECO:0007669"/>
    <property type="project" value="TreeGrafter"/>
</dbReference>
<geneLocation type="plasmid" evidence="6">
    <name>plasmindB</name>
</geneLocation>
<dbReference type="Pfam" id="PF01052">
    <property type="entry name" value="FliMN_C"/>
    <property type="match status" value="1"/>
</dbReference>
<feature type="domain" description="Flagellar motor switch protein FliN-like C-terminal" evidence="4">
    <location>
        <begin position="235"/>
        <end position="303"/>
    </location>
</feature>